<dbReference type="CDD" id="cd00538">
    <property type="entry name" value="PA"/>
    <property type="match status" value="1"/>
</dbReference>
<dbReference type="Pfam" id="PF02225">
    <property type="entry name" value="PA"/>
    <property type="match status" value="1"/>
</dbReference>
<evidence type="ECO:0000313" key="4">
    <source>
        <dbReference type="EMBL" id="CAD9085686.1"/>
    </source>
</evidence>
<feature type="chain" id="PRO_5030766375" description="PA domain-containing protein" evidence="2">
    <location>
        <begin position="31"/>
        <end position="252"/>
    </location>
</feature>
<reference evidence="4" key="1">
    <citation type="submission" date="2021-01" db="EMBL/GenBank/DDBJ databases">
        <authorList>
            <person name="Corre E."/>
            <person name="Pelletier E."/>
            <person name="Niang G."/>
            <person name="Scheremetjew M."/>
            <person name="Finn R."/>
            <person name="Kale V."/>
            <person name="Holt S."/>
            <person name="Cochrane G."/>
            <person name="Meng A."/>
            <person name="Brown T."/>
            <person name="Cohen L."/>
        </authorList>
    </citation>
    <scope>NUCLEOTIDE SEQUENCE</scope>
    <source>
        <strain evidence="4">WS</strain>
    </source>
</reference>
<dbReference type="EMBL" id="HBGD01010867">
    <property type="protein sequence ID" value="CAD9085686.1"/>
    <property type="molecule type" value="Transcribed_RNA"/>
</dbReference>
<organism evidence="4">
    <name type="scientific">Percolomonas cosmopolitus</name>
    <dbReference type="NCBI Taxonomy" id="63605"/>
    <lineage>
        <taxon>Eukaryota</taxon>
        <taxon>Discoba</taxon>
        <taxon>Heterolobosea</taxon>
        <taxon>Tetramitia</taxon>
        <taxon>Eutetramitia</taxon>
        <taxon>Percolomonadidae</taxon>
        <taxon>Percolomonas</taxon>
    </lineage>
</organism>
<dbReference type="SUPFAM" id="SSF52025">
    <property type="entry name" value="PA domain"/>
    <property type="match status" value="1"/>
</dbReference>
<feature type="compositionally biased region" description="Basic and acidic residues" evidence="1">
    <location>
        <begin position="115"/>
        <end position="134"/>
    </location>
</feature>
<dbReference type="Gene3D" id="3.50.30.30">
    <property type="match status" value="1"/>
</dbReference>
<evidence type="ECO:0000256" key="1">
    <source>
        <dbReference type="SAM" id="MobiDB-lite"/>
    </source>
</evidence>
<dbReference type="AlphaFoldDB" id="A0A7S1PJD9"/>
<dbReference type="InterPro" id="IPR003137">
    <property type="entry name" value="PA_domain"/>
</dbReference>
<protein>
    <recommendedName>
        <fullName evidence="3">PA domain-containing protein</fullName>
    </recommendedName>
</protein>
<gene>
    <name evidence="4" type="ORF">PCOS0759_LOCUS8940</name>
</gene>
<feature type="region of interest" description="Disordered" evidence="1">
    <location>
        <begin position="108"/>
        <end position="136"/>
    </location>
</feature>
<sequence>MVPFSQFSTTTTILLSFVLLYCIISSSCHAFEIVSPLELRTFISTTTESTDPYVTTTSSFGIPYLSHRCSATYRVVVSDPHHACTELKISKESVRYQERFMMDEEGRVVQPRGETNARHESATAAADHHRHDAIDNSNVQDPSILERISSDSYFAASSEEPFVLLVHRGHCTFVEKAENAAKAGFYNLVIWNNTPENSLKLLTDDGKGSALRSKMVLVSEEVGKKMIQWMERNPREVVRVTFGFCGGHTYFS</sequence>
<feature type="domain" description="PA" evidence="3">
    <location>
        <begin position="160"/>
        <end position="224"/>
    </location>
</feature>
<keyword evidence="2" id="KW-0732">Signal</keyword>
<evidence type="ECO:0000259" key="3">
    <source>
        <dbReference type="Pfam" id="PF02225"/>
    </source>
</evidence>
<evidence type="ECO:0000256" key="2">
    <source>
        <dbReference type="SAM" id="SignalP"/>
    </source>
</evidence>
<proteinExistence type="predicted"/>
<accession>A0A7S1PJD9</accession>
<dbReference type="InterPro" id="IPR046450">
    <property type="entry name" value="PA_dom_sf"/>
</dbReference>
<feature type="signal peptide" evidence="2">
    <location>
        <begin position="1"/>
        <end position="30"/>
    </location>
</feature>
<name>A0A7S1PJD9_9EUKA</name>